<evidence type="ECO:0000259" key="6">
    <source>
        <dbReference type="Pfam" id="PF07669"/>
    </source>
</evidence>
<dbReference type="GO" id="GO:0006304">
    <property type="term" value="P:DNA modification"/>
    <property type="evidence" value="ECO:0007669"/>
    <property type="project" value="InterPro"/>
</dbReference>
<evidence type="ECO:0000256" key="2">
    <source>
        <dbReference type="ARBA" id="ARBA00022603"/>
    </source>
</evidence>
<dbReference type="EMBL" id="BARU01036909">
    <property type="protein sequence ID" value="GAH82322.1"/>
    <property type="molecule type" value="Genomic_DNA"/>
</dbReference>
<evidence type="ECO:0000313" key="7">
    <source>
        <dbReference type="EMBL" id="GAH82322.1"/>
    </source>
</evidence>
<comment type="caution">
    <text evidence="7">The sequence shown here is derived from an EMBL/GenBank/DDBJ whole genome shotgun (WGS) entry which is preliminary data.</text>
</comment>
<feature type="non-terminal residue" evidence="7">
    <location>
        <position position="1"/>
    </location>
</feature>
<evidence type="ECO:0000256" key="3">
    <source>
        <dbReference type="ARBA" id="ARBA00022679"/>
    </source>
</evidence>
<keyword evidence="2" id="KW-0489">Methyltransferase</keyword>
<comment type="catalytic activity">
    <reaction evidence="5">
        <text>a 2'-deoxyadenosine in DNA + S-adenosyl-L-methionine = an N(6)-methyl-2'-deoxyadenosine in DNA + S-adenosyl-L-homocysteine + H(+)</text>
        <dbReference type="Rhea" id="RHEA:15197"/>
        <dbReference type="Rhea" id="RHEA-COMP:12418"/>
        <dbReference type="Rhea" id="RHEA-COMP:12419"/>
        <dbReference type="ChEBI" id="CHEBI:15378"/>
        <dbReference type="ChEBI" id="CHEBI:57856"/>
        <dbReference type="ChEBI" id="CHEBI:59789"/>
        <dbReference type="ChEBI" id="CHEBI:90615"/>
        <dbReference type="ChEBI" id="CHEBI:90616"/>
        <dbReference type="EC" id="2.1.1.72"/>
    </reaction>
</comment>
<dbReference type="Gene3D" id="3.40.50.150">
    <property type="entry name" value="Vaccinia Virus protein VP39"/>
    <property type="match status" value="1"/>
</dbReference>
<dbReference type="GO" id="GO:0009007">
    <property type="term" value="F:site-specific DNA-methyltransferase (adenine-specific) activity"/>
    <property type="evidence" value="ECO:0007669"/>
    <property type="project" value="UniProtKB-EC"/>
</dbReference>
<name>X1IKS9_9ZZZZ</name>
<evidence type="ECO:0000256" key="1">
    <source>
        <dbReference type="ARBA" id="ARBA00011900"/>
    </source>
</evidence>
<dbReference type="PANTHER" id="PTHR33841:SF1">
    <property type="entry name" value="DNA METHYLTRANSFERASE A"/>
    <property type="match status" value="1"/>
</dbReference>
<evidence type="ECO:0000256" key="4">
    <source>
        <dbReference type="ARBA" id="ARBA00022691"/>
    </source>
</evidence>
<dbReference type="EC" id="2.1.1.72" evidence="1"/>
<dbReference type="AlphaFoldDB" id="X1IKS9"/>
<organism evidence="7">
    <name type="scientific">marine sediment metagenome</name>
    <dbReference type="NCBI Taxonomy" id="412755"/>
    <lineage>
        <taxon>unclassified sequences</taxon>
        <taxon>metagenomes</taxon>
        <taxon>ecological metagenomes</taxon>
    </lineage>
</organism>
<dbReference type="InterPro" id="IPR029063">
    <property type="entry name" value="SAM-dependent_MTases_sf"/>
</dbReference>
<dbReference type="SUPFAM" id="SSF53335">
    <property type="entry name" value="S-adenosyl-L-methionine-dependent methyltransferases"/>
    <property type="match status" value="1"/>
</dbReference>
<gene>
    <name evidence="7" type="ORF">S03H2_57571</name>
</gene>
<proteinExistence type="predicted"/>
<protein>
    <recommendedName>
        <fullName evidence="1">site-specific DNA-methyltransferase (adenine-specific)</fullName>
        <ecNumber evidence="1">2.1.1.72</ecNumber>
    </recommendedName>
</protein>
<evidence type="ECO:0000256" key="5">
    <source>
        <dbReference type="ARBA" id="ARBA00047942"/>
    </source>
</evidence>
<dbReference type="PANTHER" id="PTHR33841">
    <property type="entry name" value="DNA METHYLTRANSFERASE YEEA-RELATED"/>
    <property type="match status" value="1"/>
</dbReference>
<reference evidence="7" key="1">
    <citation type="journal article" date="2014" name="Front. Microbiol.">
        <title>High frequency of phylogenetically diverse reductive dehalogenase-homologous genes in deep subseafloor sedimentary metagenomes.</title>
        <authorList>
            <person name="Kawai M."/>
            <person name="Futagami T."/>
            <person name="Toyoda A."/>
            <person name="Takaki Y."/>
            <person name="Nishi S."/>
            <person name="Hori S."/>
            <person name="Arai W."/>
            <person name="Tsubouchi T."/>
            <person name="Morono Y."/>
            <person name="Uchiyama I."/>
            <person name="Ito T."/>
            <person name="Fujiyama A."/>
            <person name="Inagaki F."/>
            <person name="Takami H."/>
        </authorList>
    </citation>
    <scope>NUCLEOTIDE SEQUENCE</scope>
    <source>
        <strain evidence="7">Expedition CK06-06</strain>
    </source>
</reference>
<dbReference type="InterPro" id="IPR011639">
    <property type="entry name" value="MethylTrfase_TaqI-like_dom"/>
</dbReference>
<sequence>KEQGIYYTPKFVTDYIVKETVGRFIKEHSYNDIFNIKILDPACGSGSFLIRAYDELLHYHARQKGKSPAELDHWERLSILNRNIFGVDLDRQAVEITRLSLLLRSLMKREILPSLADNIRQGNSLISGTEEELRHYFGDNWQEKKPFNWEEEFKDIMANGGFDVVIGNPPHGAKLDSRTINYISHSNLGMEGSHNSAILFTKRGLQLTRVQGLITFVIPKSFCYSDSWKAARLLLYKELLTLLDVSMGFE</sequence>
<dbReference type="PRINTS" id="PR00507">
    <property type="entry name" value="N12N6MTFRASE"/>
</dbReference>
<keyword evidence="3" id="KW-0808">Transferase</keyword>
<dbReference type="Pfam" id="PF07669">
    <property type="entry name" value="Eco57I"/>
    <property type="match status" value="1"/>
</dbReference>
<dbReference type="InterPro" id="IPR050953">
    <property type="entry name" value="N4_N6_ade-DNA_methylase"/>
</dbReference>
<accession>X1IKS9</accession>
<keyword evidence="4" id="KW-0949">S-adenosyl-L-methionine</keyword>
<dbReference type="GO" id="GO:0032259">
    <property type="term" value="P:methylation"/>
    <property type="evidence" value="ECO:0007669"/>
    <property type="project" value="UniProtKB-KW"/>
</dbReference>
<feature type="domain" description="Type II methyltransferase M.TaqI-like" evidence="6">
    <location>
        <begin position="83"/>
        <end position="235"/>
    </location>
</feature>
<feature type="non-terminal residue" evidence="7">
    <location>
        <position position="250"/>
    </location>
</feature>